<evidence type="ECO:0000259" key="3">
    <source>
        <dbReference type="PROSITE" id="PS50104"/>
    </source>
</evidence>
<dbReference type="InterPro" id="IPR000157">
    <property type="entry name" value="TIR_dom"/>
</dbReference>
<dbReference type="InterPro" id="IPR027417">
    <property type="entry name" value="P-loop_NTPase"/>
</dbReference>
<evidence type="ECO:0000256" key="2">
    <source>
        <dbReference type="SAM" id="MobiDB-lite"/>
    </source>
</evidence>
<dbReference type="EMBL" id="CAADRP010000791">
    <property type="protein sequence ID" value="VFU32472.1"/>
    <property type="molecule type" value="Genomic_DNA"/>
</dbReference>
<evidence type="ECO:0000313" key="4">
    <source>
        <dbReference type="EMBL" id="VFU32472.1"/>
    </source>
</evidence>
<evidence type="ECO:0000256" key="1">
    <source>
        <dbReference type="ARBA" id="ARBA00023027"/>
    </source>
</evidence>
<dbReference type="InterPro" id="IPR044974">
    <property type="entry name" value="Disease_R_plants"/>
</dbReference>
<dbReference type="GO" id="GO:0006952">
    <property type="term" value="P:defense response"/>
    <property type="evidence" value="ECO:0007669"/>
    <property type="project" value="InterPro"/>
</dbReference>
<sequence length="551" mass="61785">MSRQDGADLHHVDRSFWKHVEKMDDGRMGCKFCEHEYAKDTAITRIKYHLAGVKGHGVRICAQVPRDVQDAALAAIPIDGRPEKKLKTVAGPLQTGSFHEPRGDPSQPTNDQFCSPSVNNDVSVNDAQNIVGVRTEQNNEVDNVPVVDTMAHAPGRSVEMEPCLEACLLEDSIDNGTGGVAQPGAEASSSGGLRHNPSETRWSNDVFLSFRGEDTRKNFTDHLHSALIQAGIRTFKDDNDLPRGEEISPQLLRAIEGSRISVVVFSRNYASSTWCLDELVKIMECRQKTNQVVIPVFYDTDPSDVRKQTGSYAKAFDEHEKNFKGEMEKVKRWREALTKAANLSGRDLQNETNGYEAKFIQKVVKELAEHVAEHPVALLLTGSTRLVGQGFEENKNVIWSCLTNDEVSTIGICGMGGAGKTTILKHIYNKLKQSPDISRHVYWVTVSQNFSIHKLQNKIADNIKLSFSNEEELGHRAAELSQELMKKQRWILILDDLWNSFELTKWEFLGLDIVHGVHGNDIHFLTSGTSCKRYHKGVCWFALELKRLLEP</sequence>
<accession>A0A6N2KZR4</accession>
<dbReference type="AlphaFoldDB" id="A0A6N2KZR4"/>
<dbReference type="GO" id="GO:0007165">
    <property type="term" value="P:signal transduction"/>
    <property type="evidence" value="ECO:0007669"/>
    <property type="project" value="InterPro"/>
</dbReference>
<dbReference type="SUPFAM" id="SSF52540">
    <property type="entry name" value="P-loop containing nucleoside triphosphate hydrolases"/>
    <property type="match status" value="1"/>
</dbReference>
<dbReference type="SMART" id="SM00255">
    <property type="entry name" value="TIR"/>
    <property type="match status" value="1"/>
</dbReference>
<dbReference type="SUPFAM" id="SSF52200">
    <property type="entry name" value="Toll/Interleukin receptor TIR domain"/>
    <property type="match status" value="1"/>
</dbReference>
<feature type="region of interest" description="Disordered" evidence="2">
    <location>
        <begin position="89"/>
        <end position="119"/>
    </location>
</feature>
<feature type="compositionally biased region" description="Polar residues" evidence="2">
    <location>
        <begin position="106"/>
        <end position="119"/>
    </location>
</feature>
<dbReference type="PRINTS" id="PR00364">
    <property type="entry name" value="DISEASERSIST"/>
</dbReference>
<dbReference type="Pfam" id="PF01582">
    <property type="entry name" value="TIR"/>
    <property type="match status" value="1"/>
</dbReference>
<dbReference type="PANTHER" id="PTHR11017">
    <property type="entry name" value="LEUCINE-RICH REPEAT-CONTAINING PROTEIN"/>
    <property type="match status" value="1"/>
</dbReference>
<gene>
    <name evidence="4" type="ORF">SVIM_LOCUS142373</name>
</gene>
<dbReference type="Gene3D" id="3.40.50.10140">
    <property type="entry name" value="Toll/interleukin-1 receptor homology (TIR) domain"/>
    <property type="match status" value="1"/>
</dbReference>
<dbReference type="FunFam" id="3.40.50.10140:FF:000007">
    <property type="entry name" value="Disease resistance protein (TIR-NBS-LRR class)"/>
    <property type="match status" value="1"/>
</dbReference>
<name>A0A6N2KZR4_SALVM</name>
<dbReference type="PROSITE" id="PS50104">
    <property type="entry name" value="TIR"/>
    <property type="match status" value="1"/>
</dbReference>
<keyword evidence="1" id="KW-0520">NAD</keyword>
<protein>
    <recommendedName>
        <fullName evidence="3">TIR domain-containing protein</fullName>
    </recommendedName>
</protein>
<dbReference type="InterPro" id="IPR035897">
    <property type="entry name" value="Toll_tir_struct_dom_sf"/>
</dbReference>
<dbReference type="GO" id="GO:0043531">
    <property type="term" value="F:ADP binding"/>
    <property type="evidence" value="ECO:0007669"/>
    <property type="project" value="InterPro"/>
</dbReference>
<dbReference type="Gene3D" id="3.40.50.300">
    <property type="entry name" value="P-loop containing nucleotide triphosphate hydrolases"/>
    <property type="match status" value="1"/>
</dbReference>
<dbReference type="Pfam" id="PF00931">
    <property type="entry name" value="NB-ARC"/>
    <property type="match status" value="1"/>
</dbReference>
<proteinExistence type="predicted"/>
<dbReference type="PANTHER" id="PTHR11017:SF573">
    <property type="entry name" value="ADP-RIBOSYL CYCLASE_CYCLIC ADP-RIBOSE HYDROLASE"/>
    <property type="match status" value="1"/>
</dbReference>
<feature type="domain" description="TIR" evidence="3">
    <location>
        <begin position="202"/>
        <end position="371"/>
    </location>
</feature>
<dbReference type="InterPro" id="IPR002182">
    <property type="entry name" value="NB-ARC"/>
</dbReference>
<organism evidence="4">
    <name type="scientific">Salix viminalis</name>
    <name type="common">Common osier</name>
    <name type="synonym">Basket willow</name>
    <dbReference type="NCBI Taxonomy" id="40686"/>
    <lineage>
        <taxon>Eukaryota</taxon>
        <taxon>Viridiplantae</taxon>
        <taxon>Streptophyta</taxon>
        <taxon>Embryophyta</taxon>
        <taxon>Tracheophyta</taxon>
        <taxon>Spermatophyta</taxon>
        <taxon>Magnoliopsida</taxon>
        <taxon>eudicotyledons</taxon>
        <taxon>Gunneridae</taxon>
        <taxon>Pentapetalae</taxon>
        <taxon>rosids</taxon>
        <taxon>fabids</taxon>
        <taxon>Malpighiales</taxon>
        <taxon>Salicaceae</taxon>
        <taxon>Saliceae</taxon>
        <taxon>Salix</taxon>
    </lineage>
</organism>
<reference evidence="4" key="1">
    <citation type="submission" date="2019-03" db="EMBL/GenBank/DDBJ databases">
        <authorList>
            <person name="Mank J."/>
            <person name="Almeida P."/>
        </authorList>
    </citation>
    <scope>NUCLEOTIDE SEQUENCE</scope>
    <source>
        <strain evidence="4">78183</strain>
    </source>
</reference>